<keyword evidence="1" id="KW-0472">Membrane</keyword>
<evidence type="ECO:0000313" key="2">
    <source>
        <dbReference type="EMBL" id="KAL0960675.1"/>
    </source>
</evidence>
<proteinExistence type="predicted"/>
<evidence type="ECO:0000313" key="3">
    <source>
        <dbReference type="Proteomes" id="UP001556367"/>
    </source>
</evidence>
<accession>A0ABR3JZ37</accession>
<dbReference type="EMBL" id="JASNQZ010000001">
    <property type="protein sequence ID" value="KAL0960675.1"/>
    <property type="molecule type" value="Genomic_DNA"/>
</dbReference>
<gene>
    <name evidence="2" type="ORF">HGRIS_005704</name>
</gene>
<organism evidence="2 3">
    <name type="scientific">Hohenbuehelia grisea</name>
    <dbReference type="NCBI Taxonomy" id="104357"/>
    <lineage>
        <taxon>Eukaryota</taxon>
        <taxon>Fungi</taxon>
        <taxon>Dikarya</taxon>
        <taxon>Basidiomycota</taxon>
        <taxon>Agaricomycotina</taxon>
        <taxon>Agaricomycetes</taxon>
        <taxon>Agaricomycetidae</taxon>
        <taxon>Agaricales</taxon>
        <taxon>Pleurotineae</taxon>
        <taxon>Pleurotaceae</taxon>
        <taxon>Hohenbuehelia</taxon>
    </lineage>
</organism>
<keyword evidence="3" id="KW-1185">Reference proteome</keyword>
<protein>
    <submittedName>
        <fullName evidence="2">Uncharacterized protein</fullName>
    </submittedName>
</protein>
<feature type="transmembrane region" description="Helical" evidence="1">
    <location>
        <begin position="20"/>
        <end position="41"/>
    </location>
</feature>
<sequence length="105" mass="12320">MPDAETQELIGLSVLYGPFVVGMMIDCFLFGVTLSQTIIYFRQYPGDKPLLKTLVWLSLILDTFHMVMVAEVVHFWYIFCRRPENYLGLPSFHWYVLSLACKFWT</sequence>
<feature type="transmembrane region" description="Helical" evidence="1">
    <location>
        <begin position="53"/>
        <end position="79"/>
    </location>
</feature>
<keyword evidence="1" id="KW-0812">Transmembrane</keyword>
<reference evidence="3" key="1">
    <citation type="submission" date="2024-06" db="EMBL/GenBank/DDBJ databases">
        <title>Multi-omics analyses provide insights into the biosynthesis of the anticancer antibiotic pleurotin in Hohenbuehelia grisea.</title>
        <authorList>
            <person name="Weaver J.A."/>
            <person name="Alberti F."/>
        </authorList>
    </citation>
    <scope>NUCLEOTIDE SEQUENCE [LARGE SCALE GENOMIC DNA]</scope>
    <source>
        <strain evidence="3">T-177</strain>
    </source>
</reference>
<dbReference type="Proteomes" id="UP001556367">
    <property type="component" value="Unassembled WGS sequence"/>
</dbReference>
<name>A0ABR3JZ37_9AGAR</name>
<keyword evidence="1" id="KW-1133">Transmembrane helix</keyword>
<comment type="caution">
    <text evidence="2">The sequence shown here is derived from an EMBL/GenBank/DDBJ whole genome shotgun (WGS) entry which is preliminary data.</text>
</comment>
<evidence type="ECO:0000256" key="1">
    <source>
        <dbReference type="SAM" id="Phobius"/>
    </source>
</evidence>